<dbReference type="EMBL" id="CP129113">
    <property type="protein sequence ID" value="WLV25523.1"/>
    <property type="molecule type" value="Genomic_DNA"/>
</dbReference>
<keyword evidence="6" id="KW-1133">Transmembrane helix</keyword>
<dbReference type="NCBIfam" id="TIGR02227">
    <property type="entry name" value="sigpep_I_bact"/>
    <property type="match status" value="1"/>
</dbReference>
<comment type="subcellular location">
    <subcellularLocation>
        <location evidence="2">Cell membrane</location>
        <topology evidence="2">Single-pass type II membrane protein</topology>
    </subcellularLocation>
    <subcellularLocation>
        <location evidence="6">Membrane</location>
        <topology evidence="6">Single-pass type II membrane protein</topology>
    </subcellularLocation>
</comment>
<dbReference type="InterPro" id="IPR019533">
    <property type="entry name" value="Peptidase_S26"/>
</dbReference>
<dbReference type="PROSITE" id="PS00761">
    <property type="entry name" value="SPASE_I_3"/>
    <property type="match status" value="1"/>
</dbReference>
<reference evidence="8" key="1">
    <citation type="submission" date="2023-06" db="EMBL/GenBank/DDBJ databases">
        <title>A Treasure from Seagulls: Isolation and Description of Aciduricobacillus qingdaonensis gen. nov., sp. nov., a Rare Obligately Uric Acid-utilizing Member in the Family Bacillaceae.</title>
        <authorList>
            <person name="Liu W."/>
            <person name="Wang B."/>
        </authorList>
    </citation>
    <scope>NUCLEOTIDE SEQUENCE</scope>
    <source>
        <strain evidence="8">44XB</strain>
    </source>
</reference>
<dbReference type="PANTHER" id="PTHR43390">
    <property type="entry name" value="SIGNAL PEPTIDASE I"/>
    <property type="match status" value="1"/>
</dbReference>
<dbReference type="InterPro" id="IPR000223">
    <property type="entry name" value="Pept_S26A_signal_pept_1"/>
</dbReference>
<evidence type="ECO:0000256" key="6">
    <source>
        <dbReference type="RuleBase" id="RU362042"/>
    </source>
</evidence>
<dbReference type="RefSeq" id="WP_348029314.1">
    <property type="nucleotide sequence ID" value="NZ_CP129113.1"/>
</dbReference>
<dbReference type="SUPFAM" id="SSF51306">
    <property type="entry name" value="LexA/Signal peptidase"/>
    <property type="match status" value="1"/>
</dbReference>
<dbReference type="Pfam" id="PF10502">
    <property type="entry name" value="Peptidase_S26"/>
    <property type="match status" value="1"/>
</dbReference>
<dbReference type="InterPro" id="IPR019758">
    <property type="entry name" value="Pept_S26A_signal_pept_1_CS"/>
</dbReference>
<keyword evidence="5 6" id="KW-0378">Hydrolase</keyword>
<evidence type="ECO:0000256" key="3">
    <source>
        <dbReference type="ARBA" id="ARBA00009370"/>
    </source>
</evidence>
<feature type="domain" description="Peptidase S26" evidence="7">
    <location>
        <begin position="6"/>
        <end position="169"/>
    </location>
</feature>
<dbReference type="PANTHER" id="PTHR43390:SF1">
    <property type="entry name" value="CHLOROPLAST PROCESSING PEPTIDASE"/>
    <property type="match status" value="1"/>
</dbReference>
<dbReference type="PRINTS" id="PR00727">
    <property type="entry name" value="LEADERPTASE"/>
</dbReference>
<keyword evidence="6" id="KW-0645">Protease</keyword>
<evidence type="ECO:0000256" key="1">
    <source>
        <dbReference type="ARBA" id="ARBA00000677"/>
    </source>
</evidence>
<keyword evidence="6" id="KW-0472">Membrane</keyword>
<evidence type="ECO:0000313" key="8">
    <source>
        <dbReference type="EMBL" id="WLV25523.1"/>
    </source>
</evidence>
<dbReference type="Proteomes" id="UP001180087">
    <property type="component" value="Chromosome"/>
</dbReference>
<comment type="catalytic activity">
    <reaction evidence="1 6">
        <text>Cleavage of hydrophobic, N-terminal signal or leader sequences from secreted and periplasmic proteins.</text>
        <dbReference type="EC" id="3.4.21.89"/>
    </reaction>
</comment>
<comment type="similarity">
    <text evidence="3 6">Belongs to the peptidase S26 family.</text>
</comment>
<dbReference type="InterPro" id="IPR019757">
    <property type="entry name" value="Pept_S26A_signal_pept_1_Lys-AS"/>
</dbReference>
<organism evidence="8 9">
    <name type="scientific">Aciduricibacillus chroicocephali</name>
    <dbReference type="NCBI Taxonomy" id="3054939"/>
    <lineage>
        <taxon>Bacteria</taxon>
        <taxon>Bacillati</taxon>
        <taxon>Bacillota</taxon>
        <taxon>Bacilli</taxon>
        <taxon>Bacillales</taxon>
        <taxon>Bacillaceae</taxon>
        <taxon>Aciduricibacillus</taxon>
    </lineage>
</organism>
<evidence type="ECO:0000256" key="4">
    <source>
        <dbReference type="ARBA" id="ARBA00013208"/>
    </source>
</evidence>
<dbReference type="EC" id="3.4.21.89" evidence="4 6"/>
<dbReference type="InterPro" id="IPR036286">
    <property type="entry name" value="LexA/Signal_pep-like_sf"/>
</dbReference>
<feature type="transmembrane region" description="Helical" evidence="6">
    <location>
        <begin position="12"/>
        <end position="32"/>
    </location>
</feature>
<proteinExistence type="inferred from homology"/>
<gene>
    <name evidence="8" type="primary">lepB</name>
    <name evidence="8" type="ORF">QR721_04750</name>
</gene>
<sequence>MRNRLLRLIPLMLVAIMLGMMVHAVLFVNYIVDGKSMEPSFDDGNTLEVNRIAYNLHEAKRFDVIVFHANENEDFVKRIIALPGETIEFRDDSLFVDGKQIEEPFLKNRIHDQIGQYTEDFTLKEKTGKQTVPPNAVFVMGDNRPDSYDSRAFGFVEKEQIVGKVNRHWTESKKPSNVWQSAIIPLFSLWK</sequence>
<dbReference type="PROSITE" id="PS00760">
    <property type="entry name" value="SPASE_I_2"/>
    <property type="match status" value="1"/>
</dbReference>
<dbReference type="CDD" id="cd06530">
    <property type="entry name" value="S26_SPase_I"/>
    <property type="match status" value="1"/>
</dbReference>
<name>A0ABY9KXL2_9BACI</name>
<dbReference type="Gene3D" id="2.10.109.10">
    <property type="entry name" value="Umud Fragment, subunit A"/>
    <property type="match status" value="1"/>
</dbReference>
<evidence type="ECO:0000256" key="2">
    <source>
        <dbReference type="ARBA" id="ARBA00004401"/>
    </source>
</evidence>
<protein>
    <recommendedName>
        <fullName evidence="4 6">Signal peptidase I</fullName>
        <ecNumber evidence="4 6">3.4.21.89</ecNumber>
    </recommendedName>
</protein>
<evidence type="ECO:0000259" key="7">
    <source>
        <dbReference type="Pfam" id="PF10502"/>
    </source>
</evidence>
<evidence type="ECO:0000313" key="9">
    <source>
        <dbReference type="Proteomes" id="UP001180087"/>
    </source>
</evidence>
<evidence type="ECO:0000256" key="5">
    <source>
        <dbReference type="ARBA" id="ARBA00022801"/>
    </source>
</evidence>
<keyword evidence="9" id="KW-1185">Reference proteome</keyword>
<accession>A0ABY9KXL2</accession>
<keyword evidence="6" id="KW-0812">Transmembrane</keyword>
<dbReference type="GO" id="GO:0009003">
    <property type="term" value="F:signal peptidase activity"/>
    <property type="evidence" value="ECO:0007669"/>
    <property type="project" value="UniProtKB-EC"/>
</dbReference>